<dbReference type="PANTHER" id="PTHR34824">
    <property type="entry name" value="HEAT-INDUCIBLE TRANSCRIPTION REPRESSOR HRCA"/>
    <property type="match status" value="1"/>
</dbReference>
<dbReference type="GO" id="GO:0045892">
    <property type="term" value="P:negative regulation of DNA-templated transcription"/>
    <property type="evidence" value="ECO:0007669"/>
    <property type="project" value="UniProtKB-UniRule"/>
</dbReference>
<feature type="domain" description="Heat-inducible transcription repressor HrcA C-terminal" evidence="6">
    <location>
        <begin position="112"/>
        <end position="336"/>
    </location>
</feature>
<dbReference type="Proteomes" id="UP000001029">
    <property type="component" value="Chromosome"/>
</dbReference>
<dbReference type="InterPro" id="IPR021153">
    <property type="entry name" value="HrcA_C"/>
</dbReference>
<evidence type="ECO:0000313" key="8">
    <source>
        <dbReference type="Proteomes" id="UP000001029"/>
    </source>
</evidence>
<dbReference type="RefSeq" id="WP_012414283.1">
    <property type="nucleotide sequence ID" value="NC_010644.1"/>
</dbReference>
<dbReference type="OrthoDB" id="9783139at2"/>
<evidence type="ECO:0000256" key="3">
    <source>
        <dbReference type="ARBA" id="ARBA00023016"/>
    </source>
</evidence>
<protein>
    <recommendedName>
        <fullName evidence="5">Heat-inducible transcription repressor HrcA</fullName>
    </recommendedName>
</protein>
<dbReference type="InterPro" id="IPR036388">
    <property type="entry name" value="WH-like_DNA-bd_sf"/>
</dbReference>
<dbReference type="KEGG" id="emi:Emin_0102"/>
<dbReference type="Gene3D" id="3.30.450.40">
    <property type="match status" value="1"/>
</dbReference>
<name>B2KAX2_ELUMP</name>
<evidence type="ECO:0000256" key="2">
    <source>
        <dbReference type="ARBA" id="ARBA00023015"/>
    </source>
</evidence>
<evidence type="ECO:0000313" key="7">
    <source>
        <dbReference type="EMBL" id="ACC97668.1"/>
    </source>
</evidence>
<evidence type="ECO:0000256" key="5">
    <source>
        <dbReference type="HAMAP-Rule" id="MF_00081"/>
    </source>
</evidence>
<dbReference type="PIRSF" id="PIRSF005485">
    <property type="entry name" value="HrcA"/>
    <property type="match status" value="1"/>
</dbReference>
<comment type="function">
    <text evidence="5">Negative regulator of class I heat shock genes (grpE-dnaK-dnaJ and groELS operons). Prevents heat-shock induction of these operons.</text>
</comment>
<proteinExistence type="inferred from homology"/>
<dbReference type="InterPro" id="IPR036390">
    <property type="entry name" value="WH_DNA-bd_sf"/>
</dbReference>
<keyword evidence="8" id="KW-1185">Reference proteome</keyword>
<keyword evidence="3 5" id="KW-0346">Stress response</keyword>
<accession>B2KAX2</accession>
<dbReference type="InterPro" id="IPR023120">
    <property type="entry name" value="WHTH_transcript_rep_HrcA_IDD"/>
</dbReference>
<reference evidence="7 8" key="1">
    <citation type="journal article" date="2009" name="Appl. Environ. Microbiol.">
        <title>Genomic analysis of 'Elusimicrobium minutum,' the first cultivated representative of the phylum 'Elusimicrobia' (formerly termite group 1).</title>
        <authorList>
            <person name="Herlemann D.P.R."/>
            <person name="Geissinger O."/>
            <person name="Ikeda-Ohtsubo W."/>
            <person name="Kunin V."/>
            <person name="Sun H."/>
            <person name="Lapidus A."/>
            <person name="Hugenholtz P."/>
            <person name="Brune A."/>
        </authorList>
    </citation>
    <scope>NUCLEOTIDE SEQUENCE [LARGE SCALE GENOMIC DNA]</scope>
    <source>
        <strain evidence="7 8">Pei191</strain>
    </source>
</reference>
<dbReference type="STRING" id="445932.Emin_0102"/>
<dbReference type="NCBIfam" id="TIGR00331">
    <property type="entry name" value="hrcA"/>
    <property type="match status" value="1"/>
</dbReference>
<keyword evidence="1 5" id="KW-0678">Repressor</keyword>
<dbReference type="PANTHER" id="PTHR34824:SF1">
    <property type="entry name" value="HEAT-INDUCIBLE TRANSCRIPTION REPRESSOR HRCA"/>
    <property type="match status" value="1"/>
</dbReference>
<keyword evidence="2 5" id="KW-0805">Transcription regulation</keyword>
<sequence>MRILKPEVAQEREEKLLRWVIQKFVETRRPIGSELVAKHALPGISSATIRNIMKKLEEEGYLLQPHTSGGRIPTDKAYRFYVDYLSKVQKIAAQEKIRIEKEYEDASSELDRTMVQTSRMLAALSNSAGFVYTTSIAEQVVKRLDFIPLAPEHILAVLVTESGSVKHLPLRTNYTISPARLRFLSNVINEKLAGLTVVDAQRVLWESMNTGNNEINDVLILAKKVLEEISEAQNNSEIYLEGLGQLLEGITDTDYDDLRQMLRIVEERKSFAAMMEERIKDLQHSGNKISVTIGSEHGLKEFKNLSIISSAYKVGDKTIGMLGIIGPKHMEYTRMISLVNFIGDLLENSMNNWGTLIETEEEE</sequence>
<dbReference type="EMBL" id="CP001055">
    <property type="protein sequence ID" value="ACC97668.1"/>
    <property type="molecule type" value="Genomic_DNA"/>
</dbReference>
<evidence type="ECO:0000259" key="6">
    <source>
        <dbReference type="Pfam" id="PF01628"/>
    </source>
</evidence>
<dbReference type="Gene3D" id="3.30.390.60">
    <property type="entry name" value="Heat-inducible transcription repressor hrca homolog, domain 3"/>
    <property type="match status" value="1"/>
</dbReference>
<dbReference type="InterPro" id="IPR002571">
    <property type="entry name" value="HrcA"/>
</dbReference>
<evidence type="ECO:0000256" key="4">
    <source>
        <dbReference type="ARBA" id="ARBA00023163"/>
    </source>
</evidence>
<dbReference type="HAMAP" id="MF_00081">
    <property type="entry name" value="HrcA"/>
    <property type="match status" value="1"/>
</dbReference>
<dbReference type="Pfam" id="PF01628">
    <property type="entry name" value="HrcA"/>
    <property type="match status" value="1"/>
</dbReference>
<keyword evidence="4 5" id="KW-0804">Transcription</keyword>
<comment type="similarity">
    <text evidence="5">Belongs to the HrcA family.</text>
</comment>
<evidence type="ECO:0000256" key="1">
    <source>
        <dbReference type="ARBA" id="ARBA00022491"/>
    </source>
</evidence>
<dbReference type="HOGENOM" id="CLU_050019_1_0_0"/>
<dbReference type="AlphaFoldDB" id="B2KAX2"/>
<dbReference type="SUPFAM" id="SSF55781">
    <property type="entry name" value="GAF domain-like"/>
    <property type="match status" value="1"/>
</dbReference>
<dbReference type="GO" id="GO:0003677">
    <property type="term" value="F:DNA binding"/>
    <property type="evidence" value="ECO:0007669"/>
    <property type="project" value="InterPro"/>
</dbReference>
<organism evidence="7 8">
    <name type="scientific">Elusimicrobium minutum (strain Pei191)</name>
    <dbReference type="NCBI Taxonomy" id="445932"/>
    <lineage>
        <taxon>Bacteria</taxon>
        <taxon>Pseudomonadati</taxon>
        <taxon>Elusimicrobiota</taxon>
        <taxon>Elusimicrobia</taxon>
        <taxon>Elusimicrobiales</taxon>
        <taxon>Elusimicrobiaceae</taxon>
        <taxon>Elusimicrobium</taxon>
    </lineage>
</organism>
<dbReference type="Gene3D" id="1.10.10.10">
    <property type="entry name" value="Winged helix-like DNA-binding domain superfamily/Winged helix DNA-binding domain"/>
    <property type="match status" value="1"/>
</dbReference>
<dbReference type="SUPFAM" id="SSF46785">
    <property type="entry name" value="Winged helix' DNA-binding domain"/>
    <property type="match status" value="1"/>
</dbReference>
<gene>
    <name evidence="5" type="primary">hrcA</name>
    <name evidence="7" type="ordered locus">Emin_0102</name>
</gene>
<dbReference type="InterPro" id="IPR029016">
    <property type="entry name" value="GAF-like_dom_sf"/>
</dbReference>